<sequence>MFTEIMSRLHINNCYYDVRSDLLFYMCITKNCIQLVGISFVYYIYSSLLVHKIKWNKM</sequence>
<feature type="transmembrane region" description="Helical" evidence="1">
    <location>
        <begin position="22"/>
        <end position="45"/>
    </location>
</feature>
<dbReference type="AlphaFoldDB" id="A0A0E9R4F7"/>
<evidence type="ECO:0000256" key="1">
    <source>
        <dbReference type="SAM" id="Phobius"/>
    </source>
</evidence>
<protein>
    <submittedName>
        <fullName evidence="2">Uncharacterized protein</fullName>
    </submittedName>
</protein>
<keyword evidence="1" id="KW-1133">Transmembrane helix</keyword>
<keyword evidence="1" id="KW-0472">Membrane</keyword>
<reference evidence="2" key="2">
    <citation type="journal article" date="2015" name="Fish Shellfish Immunol.">
        <title>Early steps in the European eel (Anguilla anguilla)-Vibrio vulnificus interaction in the gills: Role of the RtxA13 toxin.</title>
        <authorList>
            <person name="Callol A."/>
            <person name="Pajuelo D."/>
            <person name="Ebbesson L."/>
            <person name="Teles M."/>
            <person name="MacKenzie S."/>
            <person name="Amaro C."/>
        </authorList>
    </citation>
    <scope>NUCLEOTIDE SEQUENCE</scope>
</reference>
<organism evidence="2">
    <name type="scientific">Anguilla anguilla</name>
    <name type="common">European freshwater eel</name>
    <name type="synonym">Muraena anguilla</name>
    <dbReference type="NCBI Taxonomy" id="7936"/>
    <lineage>
        <taxon>Eukaryota</taxon>
        <taxon>Metazoa</taxon>
        <taxon>Chordata</taxon>
        <taxon>Craniata</taxon>
        <taxon>Vertebrata</taxon>
        <taxon>Euteleostomi</taxon>
        <taxon>Actinopterygii</taxon>
        <taxon>Neopterygii</taxon>
        <taxon>Teleostei</taxon>
        <taxon>Anguilliformes</taxon>
        <taxon>Anguillidae</taxon>
        <taxon>Anguilla</taxon>
    </lineage>
</organism>
<proteinExistence type="predicted"/>
<evidence type="ECO:0000313" key="2">
    <source>
        <dbReference type="EMBL" id="JAH23657.1"/>
    </source>
</evidence>
<keyword evidence="1" id="KW-0812">Transmembrane</keyword>
<dbReference type="EMBL" id="GBXM01084920">
    <property type="protein sequence ID" value="JAH23657.1"/>
    <property type="molecule type" value="Transcribed_RNA"/>
</dbReference>
<reference evidence="2" key="1">
    <citation type="submission" date="2014-11" db="EMBL/GenBank/DDBJ databases">
        <authorList>
            <person name="Amaro Gonzalez C."/>
        </authorList>
    </citation>
    <scope>NUCLEOTIDE SEQUENCE</scope>
</reference>
<name>A0A0E9R4F7_ANGAN</name>
<accession>A0A0E9R4F7</accession>